<dbReference type="EC" id="2.7.13.3" evidence="2"/>
<dbReference type="CDD" id="cd00082">
    <property type="entry name" value="HisKA"/>
    <property type="match status" value="1"/>
</dbReference>
<evidence type="ECO:0000256" key="7">
    <source>
        <dbReference type="ARBA" id="ARBA00022840"/>
    </source>
</evidence>
<dbReference type="SMART" id="SM00388">
    <property type="entry name" value="HisKA"/>
    <property type="match status" value="1"/>
</dbReference>
<comment type="caution">
    <text evidence="11">The sequence shown here is derived from an EMBL/GenBank/DDBJ whole genome shotgun (WGS) entry which is preliminary data.</text>
</comment>
<evidence type="ECO:0000256" key="4">
    <source>
        <dbReference type="ARBA" id="ARBA00022679"/>
    </source>
</evidence>
<dbReference type="SUPFAM" id="SSF55874">
    <property type="entry name" value="ATPase domain of HSP90 chaperone/DNA topoisomerase II/histidine kinase"/>
    <property type="match status" value="1"/>
</dbReference>
<evidence type="ECO:0000256" key="1">
    <source>
        <dbReference type="ARBA" id="ARBA00000085"/>
    </source>
</evidence>
<feature type="transmembrane region" description="Helical" evidence="9">
    <location>
        <begin position="208"/>
        <end position="230"/>
    </location>
</feature>
<dbReference type="PANTHER" id="PTHR42878">
    <property type="entry name" value="TWO-COMPONENT HISTIDINE KINASE"/>
    <property type="match status" value="1"/>
</dbReference>
<evidence type="ECO:0000313" key="11">
    <source>
        <dbReference type="EMBL" id="GGE95449.1"/>
    </source>
</evidence>
<dbReference type="InterPro" id="IPR003661">
    <property type="entry name" value="HisK_dim/P_dom"/>
</dbReference>
<keyword evidence="7" id="KW-0067">ATP-binding</keyword>
<dbReference type="Pfam" id="PF00512">
    <property type="entry name" value="HisKA"/>
    <property type="match status" value="1"/>
</dbReference>
<evidence type="ECO:0000313" key="12">
    <source>
        <dbReference type="Proteomes" id="UP000655016"/>
    </source>
</evidence>
<dbReference type="RefSeq" id="WP_163393021.1">
    <property type="nucleotide sequence ID" value="NZ_BMKP01000001.1"/>
</dbReference>
<dbReference type="InterPro" id="IPR036890">
    <property type="entry name" value="HATPase_C_sf"/>
</dbReference>
<dbReference type="InterPro" id="IPR003594">
    <property type="entry name" value="HATPase_dom"/>
</dbReference>
<dbReference type="Gene3D" id="3.30.565.10">
    <property type="entry name" value="Histidine kinase-like ATPase, C-terminal domain"/>
    <property type="match status" value="1"/>
</dbReference>
<reference evidence="12" key="1">
    <citation type="journal article" date="2019" name="Int. J. Syst. Evol. Microbiol.">
        <title>The Global Catalogue of Microorganisms (GCM) 10K type strain sequencing project: providing services to taxonomists for standard genome sequencing and annotation.</title>
        <authorList>
            <consortium name="The Broad Institute Genomics Platform"/>
            <consortium name="The Broad Institute Genome Sequencing Center for Infectious Disease"/>
            <person name="Wu L."/>
            <person name="Ma J."/>
        </authorList>
    </citation>
    <scope>NUCLEOTIDE SEQUENCE [LARGE SCALE GENOMIC DNA]</scope>
    <source>
        <strain evidence="12">CGMCC 1.16060</strain>
    </source>
</reference>
<keyword evidence="9" id="KW-1133">Transmembrane helix</keyword>
<dbReference type="SMART" id="SM00387">
    <property type="entry name" value="HATPase_c"/>
    <property type="match status" value="1"/>
</dbReference>
<keyword evidence="3" id="KW-0597">Phosphoprotein</keyword>
<keyword evidence="12" id="KW-1185">Reference proteome</keyword>
<keyword evidence="5" id="KW-0547">Nucleotide-binding</keyword>
<dbReference type="EMBL" id="BMKP01000001">
    <property type="protein sequence ID" value="GGE95449.1"/>
    <property type="molecule type" value="Genomic_DNA"/>
</dbReference>
<evidence type="ECO:0000256" key="9">
    <source>
        <dbReference type="SAM" id="Phobius"/>
    </source>
</evidence>
<evidence type="ECO:0000256" key="6">
    <source>
        <dbReference type="ARBA" id="ARBA00022777"/>
    </source>
</evidence>
<evidence type="ECO:0000256" key="3">
    <source>
        <dbReference type="ARBA" id="ARBA00022553"/>
    </source>
</evidence>
<protein>
    <recommendedName>
        <fullName evidence="2">histidine kinase</fullName>
        <ecNumber evidence="2">2.7.13.3</ecNumber>
    </recommendedName>
</protein>
<keyword evidence="9" id="KW-0472">Membrane</keyword>
<evidence type="ECO:0000256" key="5">
    <source>
        <dbReference type="ARBA" id="ARBA00022741"/>
    </source>
</evidence>
<keyword evidence="6" id="KW-0418">Kinase</keyword>
<feature type="domain" description="Histidine kinase" evidence="10">
    <location>
        <begin position="262"/>
        <end position="472"/>
    </location>
</feature>
<dbReference type="InterPro" id="IPR004358">
    <property type="entry name" value="Sig_transdc_His_kin-like_C"/>
</dbReference>
<dbReference type="PROSITE" id="PS50109">
    <property type="entry name" value="HIS_KIN"/>
    <property type="match status" value="1"/>
</dbReference>
<dbReference type="SUPFAM" id="SSF47384">
    <property type="entry name" value="Homodimeric domain of signal transducing histidine kinase"/>
    <property type="match status" value="1"/>
</dbReference>
<dbReference type="InterPro" id="IPR050351">
    <property type="entry name" value="BphY/WalK/GraS-like"/>
</dbReference>
<keyword evidence="9" id="KW-0812">Transmembrane</keyword>
<comment type="catalytic activity">
    <reaction evidence="1">
        <text>ATP + protein L-histidine = ADP + protein N-phospho-L-histidine.</text>
        <dbReference type="EC" id="2.7.13.3"/>
    </reaction>
</comment>
<organism evidence="11 12">
    <name type="scientific">Flavobacterium limi</name>
    <dbReference type="NCBI Taxonomy" id="2045105"/>
    <lineage>
        <taxon>Bacteria</taxon>
        <taxon>Pseudomonadati</taxon>
        <taxon>Bacteroidota</taxon>
        <taxon>Flavobacteriia</taxon>
        <taxon>Flavobacteriales</taxon>
        <taxon>Flavobacteriaceae</taxon>
        <taxon>Flavobacterium</taxon>
    </lineage>
</organism>
<keyword evidence="8" id="KW-0902">Two-component regulatory system</keyword>
<dbReference type="Pfam" id="PF02518">
    <property type="entry name" value="HATPase_c"/>
    <property type="match status" value="1"/>
</dbReference>
<gene>
    <name evidence="11" type="ORF">GCM10011518_00930</name>
</gene>
<dbReference type="Gene3D" id="1.10.287.130">
    <property type="match status" value="1"/>
</dbReference>
<proteinExistence type="predicted"/>
<evidence type="ECO:0000259" key="10">
    <source>
        <dbReference type="PROSITE" id="PS50109"/>
    </source>
</evidence>
<accession>A0ABQ1TH76</accession>
<keyword evidence="4" id="KW-0808">Transferase</keyword>
<evidence type="ECO:0000256" key="8">
    <source>
        <dbReference type="ARBA" id="ARBA00023012"/>
    </source>
</evidence>
<dbReference type="Proteomes" id="UP000655016">
    <property type="component" value="Unassembled WGS sequence"/>
</dbReference>
<evidence type="ECO:0000256" key="2">
    <source>
        <dbReference type="ARBA" id="ARBA00012438"/>
    </source>
</evidence>
<dbReference type="PANTHER" id="PTHR42878:SF7">
    <property type="entry name" value="SENSOR HISTIDINE KINASE GLRK"/>
    <property type="match status" value="1"/>
</dbReference>
<dbReference type="InterPro" id="IPR005467">
    <property type="entry name" value="His_kinase_dom"/>
</dbReference>
<feature type="transmembrane region" description="Helical" evidence="9">
    <location>
        <begin position="15"/>
        <end position="35"/>
    </location>
</feature>
<dbReference type="CDD" id="cd00075">
    <property type="entry name" value="HATPase"/>
    <property type="match status" value="1"/>
</dbReference>
<sequence>MFQGAFLKNLRFTNGYILILIVFVSCVLLICINLFTIKILSANRAYINGESHYSKGQKDASRHLIHYLFSKDKHKWNLFQEELKVPQSARIARETLMKFGDNDIARKALINGRNHPEDLDDIIWLFENFKQVSFLSKAINEWEQGDDLIVKLSEIGKEINTKINNTVLSRTDQIKFLREIGSISDKLTINERNFTNIISDGTRKIKNLLIITNIIFTLIIVCSVSFYYSIMVKRLLASKKETENKNENLILVNHELDRFVYSASHDLRSPITSLKGLIEITQLEDDIDQIKEYLGLMYQSLVRQDQFISDIIDYSKNKRKQIIIEPVSLKEIFEEEISQLMHIENANRIIFKQNISADEIQSDRLRLKIIISNLLSNAIKYADSSKEEMFISIKTYTQDDFTKIEIADNGIGIKNEFKDHIFEMYFGTNKNKGSGLGLYIVKEAAENIKGNISLISESNIGSTFTVAIPNNYGI</sequence>
<dbReference type="PRINTS" id="PR00344">
    <property type="entry name" value="BCTRLSENSOR"/>
</dbReference>
<name>A0ABQ1TH76_9FLAO</name>
<dbReference type="InterPro" id="IPR036097">
    <property type="entry name" value="HisK_dim/P_sf"/>
</dbReference>